<dbReference type="InterPro" id="IPR013766">
    <property type="entry name" value="Thioredoxin_domain"/>
</dbReference>
<dbReference type="GO" id="GO:0006457">
    <property type="term" value="P:protein folding"/>
    <property type="evidence" value="ECO:0007669"/>
    <property type="project" value="TreeGrafter"/>
</dbReference>
<evidence type="ECO:0000256" key="2">
    <source>
        <dbReference type="SAM" id="SignalP"/>
    </source>
</evidence>
<organism evidence="4 5">
    <name type="scientific">Aphanomyces astaci</name>
    <name type="common">Crayfish plague agent</name>
    <dbReference type="NCBI Taxonomy" id="112090"/>
    <lineage>
        <taxon>Eukaryota</taxon>
        <taxon>Sar</taxon>
        <taxon>Stramenopiles</taxon>
        <taxon>Oomycota</taxon>
        <taxon>Saprolegniomycetes</taxon>
        <taxon>Saprolegniales</taxon>
        <taxon>Verrucalvaceae</taxon>
        <taxon>Aphanomyces</taxon>
    </lineage>
</organism>
<evidence type="ECO:0000259" key="3">
    <source>
        <dbReference type="PROSITE" id="PS51352"/>
    </source>
</evidence>
<dbReference type="Proteomes" id="UP000469452">
    <property type="component" value="Unassembled WGS sequence"/>
</dbReference>
<accession>A0A6A5AK18</accession>
<dbReference type="EMBL" id="VJMI01009826">
    <property type="protein sequence ID" value="KAF0757818.1"/>
    <property type="molecule type" value="Genomic_DNA"/>
</dbReference>
<dbReference type="PANTHER" id="PTHR45672">
    <property type="entry name" value="PROTEIN DISULFIDE-ISOMERASE C17H9.14C-RELATED"/>
    <property type="match status" value="1"/>
</dbReference>
<evidence type="ECO:0000256" key="1">
    <source>
        <dbReference type="ARBA" id="ARBA00006347"/>
    </source>
</evidence>
<protein>
    <recommendedName>
        <fullName evidence="3">Thioredoxin domain-containing protein</fullName>
    </recommendedName>
</protein>
<dbReference type="InterPro" id="IPR051063">
    <property type="entry name" value="PDI"/>
</dbReference>
<reference evidence="4 5" key="1">
    <citation type="submission" date="2019-06" db="EMBL/GenBank/DDBJ databases">
        <title>Genomics analysis of Aphanomyces spp. identifies a new class of oomycete effector associated with host adaptation.</title>
        <authorList>
            <person name="Gaulin E."/>
        </authorList>
    </citation>
    <scope>NUCLEOTIDE SEQUENCE [LARGE SCALE GENOMIC DNA]</scope>
    <source>
        <strain evidence="4 5">E</strain>
    </source>
</reference>
<dbReference type="PANTHER" id="PTHR45672:SF11">
    <property type="entry name" value="PROTEIN DISULFIDE-ISOMERASE C17H9.14C"/>
    <property type="match status" value="1"/>
</dbReference>
<dbReference type="AlphaFoldDB" id="A0A6A5AK18"/>
<name>A0A6A5AK18_APHAT</name>
<evidence type="ECO:0000313" key="4">
    <source>
        <dbReference type="EMBL" id="KAF0757818.1"/>
    </source>
</evidence>
<dbReference type="InterPro" id="IPR017937">
    <property type="entry name" value="Thioredoxin_CS"/>
</dbReference>
<sequence>MRTFLVAAVAAMAAAVTSTQVPKLDQDILKTHTVPAPNAVEFDKLLAEKDVVFAKFYAPWCGHCKSLAPTWKQLSAAFSVLDNAAVVHIDCDKHESLCTTHGIEGFPTLKLYRGTKFEEYEGQRSVGALSDFLVNRVDAPI</sequence>
<feature type="domain" description="Thioredoxin" evidence="3">
    <location>
        <begin position="7"/>
        <end position="141"/>
    </location>
</feature>
<dbReference type="PROSITE" id="PS51352">
    <property type="entry name" value="THIOREDOXIN_2"/>
    <property type="match status" value="1"/>
</dbReference>
<dbReference type="InterPro" id="IPR036249">
    <property type="entry name" value="Thioredoxin-like_sf"/>
</dbReference>
<comment type="caution">
    <text evidence="4">The sequence shown here is derived from an EMBL/GenBank/DDBJ whole genome shotgun (WGS) entry which is preliminary data.</text>
</comment>
<dbReference type="PRINTS" id="PR00421">
    <property type="entry name" value="THIOREDOXIN"/>
</dbReference>
<evidence type="ECO:0000313" key="5">
    <source>
        <dbReference type="Proteomes" id="UP000469452"/>
    </source>
</evidence>
<feature type="signal peptide" evidence="2">
    <location>
        <begin position="1"/>
        <end position="19"/>
    </location>
</feature>
<dbReference type="GO" id="GO:0005783">
    <property type="term" value="C:endoplasmic reticulum"/>
    <property type="evidence" value="ECO:0007669"/>
    <property type="project" value="TreeGrafter"/>
</dbReference>
<dbReference type="Pfam" id="PF00085">
    <property type="entry name" value="Thioredoxin"/>
    <property type="match status" value="1"/>
</dbReference>
<dbReference type="Gene3D" id="3.40.30.10">
    <property type="entry name" value="Glutaredoxin"/>
    <property type="match status" value="1"/>
</dbReference>
<feature type="chain" id="PRO_5025554325" description="Thioredoxin domain-containing protein" evidence="2">
    <location>
        <begin position="20"/>
        <end position="141"/>
    </location>
</feature>
<dbReference type="GO" id="GO:0003756">
    <property type="term" value="F:protein disulfide isomerase activity"/>
    <property type="evidence" value="ECO:0007669"/>
    <property type="project" value="TreeGrafter"/>
</dbReference>
<comment type="similarity">
    <text evidence="1">Belongs to the protein disulfide isomerase family.</text>
</comment>
<dbReference type="SUPFAM" id="SSF52833">
    <property type="entry name" value="Thioredoxin-like"/>
    <property type="match status" value="1"/>
</dbReference>
<keyword evidence="2" id="KW-0732">Signal</keyword>
<gene>
    <name evidence="4" type="ORF">AaE_004138</name>
</gene>
<proteinExistence type="inferred from homology"/>
<dbReference type="CDD" id="cd02961">
    <property type="entry name" value="PDI_a_family"/>
    <property type="match status" value="1"/>
</dbReference>
<feature type="non-terminal residue" evidence="4">
    <location>
        <position position="141"/>
    </location>
</feature>
<dbReference type="VEuPathDB" id="FungiDB:H257_03201"/>
<dbReference type="PROSITE" id="PS00194">
    <property type="entry name" value="THIOREDOXIN_1"/>
    <property type="match status" value="1"/>
</dbReference>